<dbReference type="SUPFAM" id="SSF49854">
    <property type="entry name" value="Spermadhesin, CUB domain"/>
    <property type="match status" value="2"/>
</dbReference>
<evidence type="ECO:0000256" key="3">
    <source>
        <dbReference type="ARBA" id="ARBA00022729"/>
    </source>
</evidence>
<keyword evidence="11" id="KW-0472">Membrane</keyword>
<dbReference type="SMART" id="SM00179">
    <property type="entry name" value="EGF_CA"/>
    <property type="match status" value="11"/>
</dbReference>
<dbReference type="PROSITE" id="PS50923">
    <property type="entry name" value="SUSHI"/>
    <property type="match status" value="5"/>
</dbReference>
<dbReference type="PROSITE" id="PS00022">
    <property type="entry name" value="EGF_1"/>
    <property type="match status" value="11"/>
</dbReference>
<keyword evidence="2 11" id="KW-0812">Transmembrane</keyword>
<dbReference type="InterPro" id="IPR001881">
    <property type="entry name" value="EGF-like_Ca-bd_dom"/>
</dbReference>
<evidence type="ECO:0000256" key="1">
    <source>
        <dbReference type="ARBA" id="ARBA00022536"/>
    </source>
</evidence>
<dbReference type="PROSITE" id="PS01186">
    <property type="entry name" value="EGF_2"/>
    <property type="match status" value="7"/>
</dbReference>
<dbReference type="Gene3D" id="2.60.120.290">
    <property type="entry name" value="Spermadhesin, CUB domain"/>
    <property type="match status" value="2"/>
</dbReference>
<dbReference type="CDD" id="cd00033">
    <property type="entry name" value="CCP"/>
    <property type="match status" value="2"/>
</dbReference>
<evidence type="ECO:0000256" key="11">
    <source>
        <dbReference type="SAM" id="Phobius"/>
    </source>
</evidence>
<dbReference type="CDD" id="cd00041">
    <property type="entry name" value="CUB"/>
    <property type="match status" value="2"/>
</dbReference>
<feature type="domain" description="EGF-like" evidence="14">
    <location>
        <begin position="1850"/>
        <end position="1888"/>
    </location>
</feature>
<evidence type="ECO:0000259" key="17">
    <source>
        <dbReference type="PROSITE" id="PS50923"/>
    </source>
</evidence>
<evidence type="ECO:0000256" key="10">
    <source>
        <dbReference type="SAM" id="MobiDB-lite"/>
    </source>
</evidence>
<dbReference type="SUPFAM" id="SSF57184">
    <property type="entry name" value="Growth factor receptor domain"/>
    <property type="match status" value="4"/>
</dbReference>
<dbReference type="PANTHER" id="PTHR24033">
    <property type="entry name" value="EGF-LIKE DOMAIN-CONTAINING PROTEIN"/>
    <property type="match status" value="1"/>
</dbReference>
<comment type="caution">
    <text evidence="7">Lacks conserved residue(s) required for the propagation of feature annotation.</text>
</comment>
<dbReference type="FunFam" id="2.10.25.10:FF:000066">
    <property type="entry name" value="FAT atypical cadherin 4"/>
    <property type="match status" value="1"/>
</dbReference>
<feature type="disulfide bond" evidence="7">
    <location>
        <begin position="1838"/>
        <end position="1847"/>
    </location>
</feature>
<feature type="domain" description="EGF-like" evidence="14">
    <location>
        <begin position="1971"/>
        <end position="2014"/>
    </location>
</feature>
<feature type="disulfide bond" evidence="7">
    <location>
        <begin position="2553"/>
        <end position="2562"/>
    </location>
</feature>
<feature type="domain" description="EGF-like" evidence="14">
    <location>
        <begin position="1810"/>
        <end position="1848"/>
    </location>
</feature>
<evidence type="ECO:0000259" key="16">
    <source>
        <dbReference type="PROSITE" id="PS50825"/>
    </source>
</evidence>
<reference evidence="18 19" key="1">
    <citation type="submission" date="2020-08" db="EMBL/GenBank/DDBJ databases">
        <authorList>
            <person name="Hejnol A."/>
        </authorList>
    </citation>
    <scope>NUCLEOTIDE SEQUENCE [LARGE SCALE GENOMIC DNA]</scope>
</reference>
<dbReference type="SMART" id="SM00181">
    <property type="entry name" value="EGF"/>
    <property type="match status" value="22"/>
</dbReference>
<feature type="domain" description="EGF-like" evidence="14">
    <location>
        <begin position="2526"/>
        <end position="2563"/>
    </location>
</feature>
<name>A0A7I8W8S5_9ANNE</name>
<dbReference type="PANTHER" id="PTHR24033:SF226">
    <property type="entry name" value="PROTEIN CRUMBS HOMOLOG 1-LIKE ISOFORM X1"/>
    <property type="match status" value="1"/>
</dbReference>
<comment type="caution">
    <text evidence="18">The sequence shown here is derived from an EMBL/GenBank/DDBJ whole genome shotgun (WGS) entry which is preliminary data.</text>
</comment>
<dbReference type="InterPro" id="IPR035914">
    <property type="entry name" value="Sperma_CUB_dom_sf"/>
</dbReference>
<dbReference type="Gene3D" id="3.10.100.10">
    <property type="entry name" value="Mannose-Binding Protein A, subunit A"/>
    <property type="match status" value="1"/>
</dbReference>
<evidence type="ECO:0000256" key="12">
    <source>
        <dbReference type="SAM" id="SignalP"/>
    </source>
</evidence>
<dbReference type="SUPFAM" id="SSF57535">
    <property type="entry name" value="Complement control module/SCR domain"/>
    <property type="match status" value="4"/>
</dbReference>
<dbReference type="PROSITE" id="PS50026">
    <property type="entry name" value="EGF_3"/>
    <property type="match status" value="14"/>
</dbReference>
<evidence type="ECO:0000256" key="4">
    <source>
        <dbReference type="ARBA" id="ARBA00022737"/>
    </source>
</evidence>
<dbReference type="CDD" id="cd00037">
    <property type="entry name" value="CLECT"/>
    <property type="match status" value="1"/>
</dbReference>
<dbReference type="InterPro" id="IPR009030">
    <property type="entry name" value="Growth_fac_rcpt_cys_sf"/>
</dbReference>
<dbReference type="SUPFAM" id="SSF56436">
    <property type="entry name" value="C-type lectin-like"/>
    <property type="match status" value="1"/>
</dbReference>
<dbReference type="Pfam" id="PF07645">
    <property type="entry name" value="EGF_CA"/>
    <property type="match status" value="1"/>
</dbReference>
<dbReference type="PROSITE" id="PS50068">
    <property type="entry name" value="LDLRA_2"/>
    <property type="match status" value="1"/>
</dbReference>
<feature type="domain" description="HYR" evidence="16">
    <location>
        <begin position="1233"/>
        <end position="1316"/>
    </location>
</feature>
<feature type="disulfide bond" evidence="7">
    <location>
        <begin position="3781"/>
        <end position="3790"/>
    </location>
</feature>
<dbReference type="OrthoDB" id="6287073at2759"/>
<dbReference type="InterPro" id="IPR000859">
    <property type="entry name" value="CUB_dom"/>
</dbReference>
<evidence type="ECO:0000256" key="2">
    <source>
        <dbReference type="ARBA" id="ARBA00022692"/>
    </source>
</evidence>
<feature type="domain" description="EGF-like" evidence="14">
    <location>
        <begin position="2405"/>
        <end position="2443"/>
    </location>
</feature>
<dbReference type="InterPro" id="IPR001304">
    <property type="entry name" value="C-type_lectin-like"/>
</dbReference>
<evidence type="ECO:0000259" key="14">
    <source>
        <dbReference type="PROSITE" id="PS50026"/>
    </source>
</evidence>
<dbReference type="CDD" id="cd00112">
    <property type="entry name" value="LDLa"/>
    <property type="match status" value="1"/>
</dbReference>
<feature type="disulfide bond" evidence="7">
    <location>
        <begin position="2433"/>
        <end position="2442"/>
    </location>
</feature>
<organism evidence="18 19">
    <name type="scientific">Dimorphilus gyrociliatus</name>
    <dbReference type="NCBI Taxonomy" id="2664684"/>
    <lineage>
        <taxon>Eukaryota</taxon>
        <taxon>Metazoa</taxon>
        <taxon>Spiralia</taxon>
        <taxon>Lophotrochozoa</taxon>
        <taxon>Annelida</taxon>
        <taxon>Polychaeta</taxon>
        <taxon>Polychaeta incertae sedis</taxon>
        <taxon>Dinophilidae</taxon>
        <taxon>Dimorphilus</taxon>
    </lineage>
</organism>
<dbReference type="Gene3D" id="2.10.70.10">
    <property type="entry name" value="Complement Module, domain 1"/>
    <property type="match status" value="3"/>
</dbReference>
<dbReference type="InterPro" id="IPR016186">
    <property type="entry name" value="C-type_lectin-like/link_sf"/>
</dbReference>
<accession>A0A7I8W8S5</accession>
<feature type="disulfide bond" evidence="7">
    <location>
        <begin position="2495"/>
        <end position="2512"/>
    </location>
</feature>
<feature type="disulfide bond" evidence="7">
    <location>
        <begin position="2333"/>
        <end position="2343"/>
    </location>
</feature>
<dbReference type="Pfam" id="PF00084">
    <property type="entry name" value="Sushi"/>
    <property type="match status" value="4"/>
</dbReference>
<feature type="compositionally biased region" description="Basic residues" evidence="10">
    <location>
        <begin position="3882"/>
        <end position="3898"/>
    </location>
</feature>
<dbReference type="SUPFAM" id="SSF57196">
    <property type="entry name" value="EGF/Laminin"/>
    <property type="match status" value="11"/>
</dbReference>
<dbReference type="Pfam" id="PF00431">
    <property type="entry name" value="CUB"/>
    <property type="match status" value="2"/>
</dbReference>
<dbReference type="GO" id="GO:0005509">
    <property type="term" value="F:calcium ion binding"/>
    <property type="evidence" value="ECO:0007669"/>
    <property type="project" value="InterPro"/>
</dbReference>
<evidence type="ECO:0000256" key="8">
    <source>
        <dbReference type="PROSITE-ProRule" id="PRU00124"/>
    </source>
</evidence>
<feature type="domain" description="Sushi" evidence="17">
    <location>
        <begin position="1175"/>
        <end position="1234"/>
    </location>
</feature>
<dbReference type="InterPro" id="IPR003410">
    <property type="entry name" value="HYR_dom"/>
</dbReference>
<dbReference type="InterPro" id="IPR002172">
    <property type="entry name" value="LDrepeatLR_classA_rpt"/>
</dbReference>
<evidence type="ECO:0000256" key="5">
    <source>
        <dbReference type="ARBA" id="ARBA00022989"/>
    </source>
</evidence>
<feature type="domain" description="EGF-like" evidence="14">
    <location>
        <begin position="2484"/>
        <end position="2524"/>
    </location>
</feature>
<feature type="compositionally biased region" description="Polar residues" evidence="10">
    <location>
        <begin position="3848"/>
        <end position="3864"/>
    </location>
</feature>
<feature type="disulfide bond" evidence="8">
    <location>
        <begin position="189"/>
        <end position="207"/>
    </location>
</feature>
<feature type="disulfide bond" evidence="9">
    <location>
        <begin position="1177"/>
        <end position="1220"/>
    </location>
</feature>
<dbReference type="InterPro" id="IPR036055">
    <property type="entry name" value="LDL_receptor-like_sf"/>
</dbReference>
<feature type="domain" description="HYR" evidence="16">
    <location>
        <begin position="2806"/>
        <end position="2884"/>
    </location>
</feature>
<keyword evidence="3 12" id="KW-0732">Signal</keyword>
<dbReference type="EMBL" id="CAJFCJ010000021">
    <property type="protein sequence ID" value="CAD5124520.1"/>
    <property type="molecule type" value="Genomic_DNA"/>
</dbReference>
<dbReference type="PROSITE" id="PS50041">
    <property type="entry name" value="C_TYPE_LECTIN_2"/>
    <property type="match status" value="1"/>
</dbReference>
<feature type="disulfide bond" evidence="7">
    <location>
        <begin position="2472"/>
        <end position="2481"/>
    </location>
</feature>
<dbReference type="SMART" id="SM01411">
    <property type="entry name" value="Ephrin_rec_like"/>
    <property type="match status" value="11"/>
</dbReference>
<dbReference type="InterPro" id="IPR018097">
    <property type="entry name" value="EGF_Ca-bd_CS"/>
</dbReference>
<dbReference type="InterPro" id="IPR000436">
    <property type="entry name" value="Sushi_SCR_CCP_dom"/>
</dbReference>
<feature type="domain" description="EGF-like" evidence="14">
    <location>
        <begin position="2329"/>
        <end position="2364"/>
    </location>
</feature>
<dbReference type="SUPFAM" id="SSF57424">
    <property type="entry name" value="LDL receptor-like module"/>
    <property type="match status" value="1"/>
</dbReference>
<dbReference type="Gene3D" id="2.10.50.10">
    <property type="entry name" value="Tumor Necrosis Factor Receptor, subunit A, domain 2"/>
    <property type="match status" value="7"/>
</dbReference>
<evidence type="ECO:0000259" key="13">
    <source>
        <dbReference type="PROSITE" id="PS01180"/>
    </source>
</evidence>
<evidence type="ECO:0000256" key="7">
    <source>
        <dbReference type="PROSITE-ProRule" id="PRU00076"/>
    </source>
</evidence>
<dbReference type="InterPro" id="IPR011641">
    <property type="entry name" value="Tyr-kin_ephrin_A/B_rcpt-like"/>
</dbReference>
<keyword evidence="6 7" id="KW-1015">Disulfide bond</keyword>
<feature type="transmembrane region" description="Helical" evidence="11">
    <location>
        <begin position="3803"/>
        <end position="3828"/>
    </location>
</feature>
<dbReference type="InterPro" id="IPR000152">
    <property type="entry name" value="EGF-type_Asp/Asn_hydroxyl_site"/>
</dbReference>
<feature type="domain" description="EGF-like" evidence="14">
    <location>
        <begin position="3755"/>
        <end position="3791"/>
    </location>
</feature>
<dbReference type="InterPro" id="IPR035976">
    <property type="entry name" value="Sushi/SCR/CCP_sf"/>
</dbReference>
<feature type="domain" description="CUB" evidence="13">
    <location>
        <begin position="346"/>
        <end position="462"/>
    </location>
</feature>
<keyword evidence="1 7" id="KW-0245">EGF-like domain</keyword>
<evidence type="ECO:0000313" key="19">
    <source>
        <dbReference type="Proteomes" id="UP000549394"/>
    </source>
</evidence>
<dbReference type="SMART" id="SM00042">
    <property type="entry name" value="CUB"/>
    <property type="match status" value="3"/>
</dbReference>
<feature type="domain" description="Sushi" evidence="17">
    <location>
        <begin position="659"/>
        <end position="717"/>
    </location>
</feature>
<feature type="domain" description="Sushi" evidence="17">
    <location>
        <begin position="718"/>
        <end position="791"/>
    </location>
</feature>
<feature type="domain" description="C-type lectin" evidence="15">
    <location>
        <begin position="53"/>
        <end position="178"/>
    </location>
</feature>
<dbReference type="SUPFAM" id="SSF49899">
    <property type="entry name" value="Concanavalin A-like lectins/glucanases"/>
    <property type="match status" value="1"/>
</dbReference>
<evidence type="ECO:0000256" key="6">
    <source>
        <dbReference type="ARBA" id="ARBA00023157"/>
    </source>
</evidence>
<feature type="domain" description="Sushi" evidence="17">
    <location>
        <begin position="969"/>
        <end position="1038"/>
    </location>
</feature>
<feature type="disulfide bond" evidence="9">
    <location>
        <begin position="1205"/>
        <end position="1232"/>
    </location>
</feature>
<sequence>MIRLILTVFLLSKWSNGQDYNKLREEIRLRVSPQEWSPPSSVSLDCPPGYTEISSKCYKAYYQGSTWSQARAVCKSEGAELVRLESLTENIKVSELVLQKSGDKPKAFWTGLNRLDDKGELNETQVKWLDEKTNIWEGQWVNGQPTIKKNEDCVEVLLEKLFPWSYIWCGTKQAFVCQLDACFSDHFTCLSGKCIQKKWLCDGEDDCGDRSDELIDSPACRANCIFKKKSTTGSVSTRDSTNDNSYRNKMSCIWIIELPDPTSKLRLSFTKINTEANLDIIEVWVGGKTLSTSRLVASFSGEVTGSDLDSYQYISPNNFAIVTFNTDADTTKEGFVANWLSEDGSSSDNQQETAEGNWKVIKSPNYPKNYYSGTQNTWIIRSSKRTVITIRLKKGSDFDLGPKDRLNIYNGQSAAATLLISYTGTAEGMPEFITTTTNSAFIHFDTVSLETGKGFEIEFITGCKFDIDGAAGIILSPGVIYNPDSSDIVVDLIPSLVLCEYRITATEAVLFDITDALSLYGEDELTVFNNFDKKEDKPEKFKRAKGVGANKDFSYYSSEKKLFVQFKTEFGEETDKDKPGFKATWSIDCPKPSAGNANIAADNRKYREKFSLECAAGNYFFQEEYIGDGNSDNIDRRIDLTCEFGGQWDKKSIPKCEPYYCGRIKNVKRGHVKDFATVTNFSLNAQVEFECFSGFDLKNGKTICRDDGWDGEPECRTAVCPNLGTQIRNGKYVNTSAGLPGELEFGTVVKYVCEDGFEYSAESPAIFACRFKSNSAEVEWSSDPSKADCDYLYCPIPVFPNATTSAKGAIRYEQEITVSCIEGHVFNGTDVTDQIAMCGSDRKFDKDLFCVDYDECTNPNTCDGDRGVCINTLGSYYCGCKDGYELDGNSCVQINECERYPNLCHRDSSCTNGHCCTDKNPTEGRYICHCPDGYDLYKEDDQMGVETKDGEDGRQSWHVVSFNHTCIKKRCNFTEIYKPEAADKFKLFGIAAKTYEVGDSITYLCDLGYEKVGGDFEITCDKNGLWSPAQPTKPNCAAVTCKFDKSSYKSPPTYKDSTTEFNYDPNTELTFKCVTPLGKQEDRKVKCAYDQSTQSYRLVGDSLECGVIDCGTPSRDLLSGVDGVPTNTTYTAEFEVKCKTNFAPKGKGPLTDRPTIAVCTKTGKWDFGNMICQGTKCDGKDVLHPDEGKTHVTSFEDGALATFTCNRKGYAPNPPEPLVCIEGKWNGTVPVCVDVEPPKFTNCEQEQPPPVARKQTLLDLPFPNVTDNSGAVARIEVEGYDLSKPYDSSEETVLMWYAYDHNNNSANCSVTIRLKINDEKKITCTSETFTISKKNHLETFEVTGGGLDNKISEKYDPKKLEIRYSSIGKTLVSTYTATANDGTKLSCKLLLPVKAERCRPEFINQPDNARANSITKVDNGFEILFRCSDGRYFYREVSSQNEQFETVTQFKYQCKDDEGYKELRPDGSKPNVFSPPNTLIPVIHNCQPVSGIQYFLSGYFLYRLKLTSTVKQISNACRDTFNKYFEDTVKSESFKNQLVDHSRCFGRTISIEVISFETTFNEMKVIVTVAVGPRTENIENLENCVSEVQSEFKNFAGISDTPEFSGCSKLEKVKNGLNFIRDEKSGVYCPSGFQTVKITKDGNEVDRCLICPNGFKFNDEKRICEKCPVGTYQTEAGTAECKPCPAGKSTYFLGAFSQSQCFDECPVGYTSQNGLPPCNPCPQNEYFNSTTLCSPCPAGTSTNGLTGVTDVSGCKDECKPGTFSSNGFEPCIKCPFGTFAENSKSTICQDCYGTNTTEFEGAKFKENCTEITDCETDSNFCNGHGSCKTVGKARVCICNKGYTGRFCETDIDDCASSPCKHDSTCKDLVNDFECTCKKRIKITIEKLEKKIVVNGEAFEIKEISRNSREDDCAKLCKADNRCKWAIVHDATNLCFLYDEKSELANNDDSYVLQRNEVEENSYTLDTHCGNETDDCVTNDNCGINGGCLDLDPAYNNNEITKCVCDRGYKGDKCNIPVTEICTTKPCMNGGTCKAIELEGADIRRLCTCAAGFTGDDCSENINDCDPNPCFNGGTCIDKVNGFECKCPSFAEGNKKRCETLKTDVCKNNPCAVARSECRFDYPNAQRKCLCPDGYRDEYFWSVWLNGDTNQKDGDDVEHVDNHLKRYGSLVCSRKKEAILDMECRIAKNKLSHDDPKNVDYLIHDCKNITLGLLCLNSNQTNNKTCEDYEVRYKCSYRTLDRYLCHDIDECVEDEPCENPFNSISCRNERYPLLYDCRSCKTGFEGFNCQHNRDDCKDNPCKNGGICIDGENSYKCNCTFGWSGKNCDETKDNCSPDPCVNGKCINKFGGFTCDCRNGYEGLNCSKEINGCDSHPCLNGGTCTPKTRGEYECTCGSSFTGTNCENLLDNCNHNQCLKGSTCFSLPGKNNFYCACVQGTFGDFCSQGKDICEVANPCKNSGRCYVELGIVKCECDENYVGDFCHIERDFCKEGAVICQNGATCTRLSTNEKYKCTCSPGFTGTKCETNIDDCANIKCGPLPGRCIDSINEGFCNCPPGKMGPLCARDIDRNFDIYFGRGSKDSAAVTYFPVAMGSDGFTFSVWLRYAEKDDTGNFFTAYQVRSETSLDILDGFFMTIDERSISLTMKNESNSVVTSLNANFTDLVLLNDGKWHNLIVKWSGDSAELVVRIDAIRVVNKQDFAKDFILSDYLMVRLGDKFNKDTKQSVPNGGFLGYMSLVLLYDKLLSDDYIKLYTQPENILDIENIAKDWDLYNIQSGASKQLISTRGRNDCPEGLLLKNGVCVNETIDKEPPTFENCPSTIVSNNAERFGVVNWTVPIVKGTSKDVAKNYEPGLAFGFGATEIIYVATDDDLNRAKCEFTIWVRGSSCEMPEAPKNGAVVYARDSLYAYAKLVCQDTFHPLVDTPNYYTCGPTGTWDSTRPYEKFRFPQCSSFKAPSYKSVVKFGYHLLGKLCKDNVKNILKNRVTTGFNTKQQSDDNAENTYHCISGTCNFDIDVNCADQERPLVTTTITNLADPKGEEDMISQMVLQTEVFNEPDIAGAENVDTSRFSFSLEYSCDENYQVSGDKCVKCTSGTVFNKETKKCDFCEVGFYSTDSTESACKKCPNEKTTDNIGARAEDECYDNCEKGSMWDGSKCTMCKPGFYQEEKGKTYCKPCPFGTDNRKNGSVSITECSTACPGGQQLGAGGKCVDCSYGFYSRDKIDNRCLSCPEGKTTAKTGAQASSDCCRIKCKAGQKRIGDGCKNEQDQCVDCPQGTYRSFSLTQDVNCTACDPGFNTTKPAATDISFCNASCPAGKYLKGSDCENCPKGTYKDDKEFLSPFMTECYSCSEKTNFLRGQTLFEGSTSIDDCRETDCHSGQEWDGDTGKCVDCDYDKYQTSNEVLNNTVCISCGALRGTKRKGSNSTDECVSYCRSGEYLKDNKTTTCSKCPVGFYKDNDFNDFAKEVTRFAYECQACPIGRTTDTEGTKRREDCDLRICTKGHWSNTDDRCIPCDQGYYLGSPARKCKKCPGFYTTKRTASTSVKDCTEAANLHIFRITIRFTSIVYTPELIIPGTTTYETNKDNILSALRSGLADISFTYQLLFLGFRKGSAIAEYDLGASSIGNKKEDLLKEINDRLQVALATGKLGDLDAADPKSQPIVFSFSPSKVCDNGEKLFFNTTSNKVDCTECGYDEFQFNDKNSQCQTCPGNRGIDGTKTYFPNTASTDASAEDKINEVCIPLCKLEKINPNATQALKGEDMVPYCLNGGICEDEANGEQKCTCHTQFEGKRCENRKLNSNNKDTIVYACLGAGGGAILIGLIVVLARWHYLRKHPKKLNKKGKDGEIGQIDQNLSPQMVNPGQTPAQPVIQPAPKSKSPERPPRNKKQKGKKRAPSKSPRRNGAGAAAITGSNMYNGDPNEQYQGYSPYGIGQLQASGTLGIQRQIAGSVVNSQTGSQFMFYEEKEDDYNDYSQGYNTGDMGNYGNGQYGDGQYDYYGGYGANY</sequence>
<feature type="disulfide bond" evidence="7">
    <location>
        <begin position="2317"/>
        <end position="2326"/>
    </location>
</feature>
<dbReference type="InterPro" id="IPR013320">
    <property type="entry name" value="ConA-like_dom_sf"/>
</dbReference>
<feature type="signal peptide" evidence="12">
    <location>
        <begin position="1"/>
        <end position="17"/>
    </location>
</feature>
<feature type="disulfide bond" evidence="7">
    <location>
        <begin position="2354"/>
        <end position="2363"/>
    </location>
</feature>
<dbReference type="Pfam" id="PF07699">
    <property type="entry name" value="Ephrin_rec_like"/>
    <property type="match status" value="8"/>
</dbReference>
<feature type="chain" id="PRO_5029571701" evidence="12">
    <location>
        <begin position="18"/>
        <end position="4002"/>
    </location>
</feature>
<feature type="domain" description="EGF-like" evidence="14">
    <location>
        <begin position="2060"/>
        <end position="2098"/>
    </location>
</feature>
<dbReference type="PROSITE" id="PS01187">
    <property type="entry name" value="EGF_CA"/>
    <property type="match status" value="4"/>
</dbReference>
<dbReference type="InterPro" id="IPR051830">
    <property type="entry name" value="NOTCH_homolog"/>
</dbReference>
<gene>
    <name evidence="18" type="ORF">DGYR_LOCUS12055</name>
</gene>
<feature type="domain" description="EGF-like" evidence="14">
    <location>
        <begin position="852"/>
        <end position="892"/>
    </location>
</feature>
<dbReference type="InterPro" id="IPR049883">
    <property type="entry name" value="NOTCH1_EGF-like"/>
</dbReference>
<keyword evidence="5 11" id="KW-1133">Transmembrane helix</keyword>
<feature type="disulfide bond" evidence="9">
    <location>
        <begin position="661"/>
        <end position="704"/>
    </location>
</feature>
<feature type="disulfide bond" evidence="7">
    <location>
        <begin position="2393"/>
        <end position="2402"/>
    </location>
</feature>
<evidence type="ECO:0000313" key="18">
    <source>
        <dbReference type="EMBL" id="CAD5124520.1"/>
    </source>
</evidence>
<feature type="domain" description="EGF-like" evidence="14">
    <location>
        <begin position="2366"/>
        <end position="2403"/>
    </location>
</feature>
<dbReference type="Gene3D" id="2.60.120.200">
    <property type="match status" value="1"/>
</dbReference>
<feature type="domain" description="Sushi" evidence="17">
    <location>
        <begin position="587"/>
        <end position="658"/>
    </location>
</feature>
<feature type="domain" description="EGF-like" evidence="14">
    <location>
        <begin position="2291"/>
        <end position="2327"/>
    </location>
</feature>
<dbReference type="SMART" id="SM00192">
    <property type="entry name" value="LDLa"/>
    <property type="match status" value="1"/>
</dbReference>
<dbReference type="Gene3D" id="2.10.25.10">
    <property type="entry name" value="Laminin"/>
    <property type="match status" value="11"/>
</dbReference>
<evidence type="ECO:0000256" key="9">
    <source>
        <dbReference type="PROSITE-ProRule" id="PRU00302"/>
    </source>
</evidence>
<feature type="region of interest" description="Disordered" evidence="10">
    <location>
        <begin position="3834"/>
        <end position="3919"/>
    </location>
</feature>
<dbReference type="PROSITE" id="PS50825">
    <property type="entry name" value="HYR"/>
    <property type="match status" value="2"/>
</dbReference>
<proteinExistence type="predicted"/>
<dbReference type="InterPro" id="IPR016187">
    <property type="entry name" value="CTDL_fold"/>
</dbReference>
<dbReference type="SMART" id="SM00032">
    <property type="entry name" value="CCP"/>
    <property type="match status" value="9"/>
</dbReference>
<keyword evidence="9" id="KW-0768">Sushi</keyword>
<dbReference type="InterPro" id="IPR000742">
    <property type="entry name" value="EGF"/>
</dbReference>
<feature type="compositionally biased region" description="Polar residues" evidence="10">
    <location>
        <begin position="3908"/>
        <end position="3919"/>
    </location>
</feature>
<dbReference type="PROSITE" id="PS00010">
    <property type="entry name" value="ASX_HYDROXYL"/>
    <property type="match status" value="5"/>
</dbReference>
<protein>
    <submittedName>
        <fullName evidence="18">DgyrCDS12799</fullName>
    </submittedName>
</protein>
<keyword evidence="19" id="KW-1185">Reference proteome</keyword>
<keyword evidence="4" id="KW-0677">Repeat</keyword>
<feature type="domain" description="CUB" evidence="13">
    <location>
        <begin position="224"/>
        <end position="342"/>
    </location>
</feature>
<dbReference type="Proteomes" id="UP000549394">
    <property type="component" value="Unassembled WGS sequence"/>
</dbReference>
<feature type="domain" description="EGF-like" evidence="14">
    <location>
        <begin position="2017"/>
        <end position="2058"/>
    </location>
</feature>
<dbReference type="Pfam" id="PF00008">
    <property type="entry name" value="EGF"/>
    <property type="match status" value="4"/>
</dbReference>
<dbReference type="PROSITE" id="PS01180">
    <property type="entry name" value="CUB"/>
    <property type="match status" value="3"/>
</dbReference>
<feature type="disulfide bond" evidence="7">
    <location>
        <begin position="2414"/>
        <end position="2431"/>
    </location>
</feature>
<dbReference type="Pfam" id="PF00057">
    <property type="entry name" value="Ldl_recept_a"/>
    <property type="match status" value="1"/>
</dbReference>
<feature type="disulfide bond" evidence="8">
    <location>
        <begin position="182"/>
        <end position="194"/>
    </location>
</feature>
<dbReference type="SMART" id="SM00034">
    <property type="entry name" value="CLECT"/>
    <property type="match status" value="1"/>
</dbReference>
<feature type="disulfide bond" evidence="7">
    <location>
        <begin position="2048"/>
        <end position="2057"/>
    </location>
</feature>
<feature type="disulfide bond" evidence="7">
    <location>
        <begin position="2514"/>
        <end position="2523"/>
    </location>
</feature>
<feature type="domain" description="EGF-like" evidence="14">
    <location>
        <begin position="2445"/>
        <end position="2482"/>
    </location>
</feature>
<evidence type="ECO:0000259" key="15">
    <source>
        <dbReference type="PROSITE" id="PS50041"/>
    </source>
</evidence>
<dbReference type="Pfam" id="PF02494">
    <property type="entry name" value="HYR"/>
    <property type="match status" value="1"/>
</dbReference>
<feature type="domain" description="CUB" evidence="13">
    <location>
        <begin position="463"/>
        <end position="588"/>
    </location>
</feature>
<feature type="disulfide bond" evidence="7">
    <location>
        <begin position="2004"/>
        <end position="2013"/>
    </location>
</feature>
<dbReference type="CDD" id="cd00054">
    <property type="entry name" value="EGF_CA"/>
    <property type="match status" value="7"/>
</dbReference>